<evidence type="ECO:0000313" key="1">
    <source>
        <dbReference type="EMBL" id="RNA27342.1"/>
    </source>
</evidence>
<reference evidence="1 2" key="1">
    <citation type="journal article" date="2018" name="Sci. Rep.">
        <title>Genomic signatures of local adaptation to the degree of environmental predictability in rotifers.</title>
        <authorList>
            <person name="Franch-Gras L."/>
            <person name="Hahn C."/>
            <person name="Garcia-Roger E.M."/>
            <person name="Carmona M.J."/>
            <person name="Serra M."/>
            <person name="Gomez A."/>
        </authorList>
    </citation>
    <scope>NUCLEOTIDE SEQUENCE [LARGE SCALE GENOMIC DNA]</scope>
    <source>
        <strain evidence="1">HYR1</strain>
    </source>
</reference>
<comment type="caution">
    <text evidence="1">The sequence shown here is derived from an EMBL/GenBank/DDBJ whole genome shotgun (WGS) entry which is preliminary data.</text>
</comment>
<proteinExistence type="predicted"/>
<dbReference type="AlphaFoldDB" id="A0A3M7RV24"/>
<dbReference type="Proteomes" id="UP000276133">
    <property type="component" value="Unassembled WGS sequence"/>
</dbReference>
<gene>
    <name evidence="1" type="ORF">BpHYR1_052966</name>
</gene>
<sequence>MSRATEPARPDSDLLPITLISFRFMSRYWTSRPVNASSGIERILSNMYTRPVCASGELSRAGKPPISLVSSNLQ</sequence>
<dbReference type="EMBL" id="REGN01002561">
    <property type="protein sequence ID" value="RNA27342.1"/>
    <property type="molecule type" value="Genomic_DNA"/>
</dbReference>
<evidence type="ECO:0000313" key="2">
    <source>
        <dbReference type="Proteomes" id="UP000276133"/>
    </source>
</evidence>
<organism evidence="1 2">
    <name type="scientific">Brachionus plicatilis</name>
    <name type="common">Marine rotifer</name>
    <name type="synonym">Brachionus muelleri</name>
    <dbReference type="NCBI Taxonomy" id="10195"/>
    <lineage>
        <taxon>Eukaryota</taxon>
        <taxon>Metazoa</taxon>
        <taxon>Spiralia</taxon>
        <taxon>Gnathifera</taxon>
        <taxon>Rotifera</taxon>
        <taxon>Eurotatoria</taxon>
        <taxon>Monogononta</taxon>
        <taxon>Pseudotrocha</taxon>
        <taxon>Ploima</taxon>
        <taxon>Brachionidae</taxon>
        <taxon>Brachionus</taxon>
    </lineage>
</organism>
<keyword evidence="2" id="KW-1185">Reference proteome</keyword>
<name>A0A3M7RV24_BRAPC</name>
<protein>
    <submittedName>
        <fullName evidence="1">Uncharacterized protein</fullName>
    </submittedName>
</protein>
<accession>A0A3M7RV24</accession>